<keyword evidence="4" id="KW-1185">Reference proteome</keyword>
<evidence type="ECO:0000313" key="3">
    <source>
        <dbReference type="EMBL" id="MDQ0511598.1"/>
    </source>
</evidence>
<feature type="region of interest" description="Disordered" evidence="1">
    <location>
        <begin position="78"/>
        <end position="107"/>
    </location>
</feature>
<dbReference type="EMBL" id="JAUSVR010000007">
    <property type="protein sequence ID" value="MDQ0511598.1"/>
    <property type="molecule type" value="Genomic_DNA"/>
</dbReference>
<gene>
    <name evidence="3" type="ORF">QOZ99_002497</name>
</gene>
<evidence type="ECO:0000256" key="2">
    <source>
        <dbReference type="SAM" id="Phobius"/>
    </source>
</evidence>
<comment type="caution">
    <text evidence="3">The sequence shown here is derived from an EMBL/GenBank/DDBJ whole genome shotgun (WGS) entry which is preliminary data.</text>
</comment>
<sequence>MPRLVRFLIRHALIGFGLAVLFVGALLLLDVARLGTLIGQSPFGGLAALVLVVCVGITFASAQMGFAVMLLPRDHDAPQDRGGTRAPSGSALRLAPARAATGRNRAR</sequence>
<proteinExistence type="predicted"/>
<feature type="transmembrane region" description="Helical" evidence="2">
    <location>
        <begin position="46"/>
        <end position="71"/>
    </location>
</feature>
<feature type="transmembrane region" description="Helical" evidence="2">
    <location>
        <begin position="12"/>
        <end position="34"/>
    </location>
</feature>
<protein>
    <submittedName>
        <fullName evidence="3">Uncharacterized protein</fullName>
    </submittedName>
</protein>
<reference evidence="3 4" key="1">
    <citation type="submission" date="2023-07" db="EMBL/GenBank/DDBJ databases">
        <title>Genomic Encyclopedia of Type Strains, Phase IV (KMG-IV): sequencing the most valuable type-strain genomes for metagenomic binning, comparative biology and taxonomic classification.</title>
        <authorList>
            <person name="Goeker M."/>
        </authorList>
    </citation>
    <scope>NUCLEOTIDE SEQUENCE [LARGE SCALE GENOMIC DNA]</scope>
    <source>
        <strain evidence="3 4">DSM 15561</strain>
    </source>
</reference>
<evidence type="ECO:0000313" key="4">
    <source>
        <dbReference type="Proteomes" id="UP001235094"/>
    </source>
</evidence>
<name>A0ABU0LSB8_9HYPH</name>
<keyword evidence="2" id="KW-1133">Transmembrane helix</keyword>
<dbReference type="Proteomes" id="UP001235094">
    <property type="component" value="Unassembled WGS sequence"/>
</dbReference>
<evidence type="ECO:0000256" key="1">
    <source>
        <dbReference type="SAM" id="MobiDB-lite"/>
    </source>
</evidence>
<organism evidence="3 4">
    <name type="scientific">Ancylobacter amanitiformis</name>
    <dbReference type="NCBI Taxonomy" id="217069"/>
    <lineage>
        <taxon>Bacteria</taxon>
        <taxon>Pseudomonadati</taxon>
        <taxon>Pseudomonadota</taxon>
        <taxon>Alphaproteobacteria</taxon>
        <taxon>Hyphomicrobiales</taxon>
        <taxon>Xanthobacteraceae</taxon>
        <taxon>Ancylobacter</taxon>
    </lineage>
</organism>
<keyword evidence="2" id="KW-0812">Transmembrane</keyword>
<keyword evidence="2" id="KW-0472">Membrane</keyword>
<dbReference type="RefSeq" id="WP_306890292.1">
    <property type="nucleotide sequence ID" value="NZ_JAUSVR010000007.1"/>
</dbReference>
<accession>A0ABU0LSB8</accession>